<organism evidence="2 3">
    <name type="scientific">Caenorhabditis tropicalis</name>
    <dbReference type="NCBI Taxonomy" id="1561998"/>
    <lineage>
        <taxon>Eukaryota</taxon>
        <taxon>Metazoa</taxon>
        <taxon>Ecdysozoa</taxon>
        <taxon>Nematoda</taxon>
        <taxon>Chromadorea</taxon>
        <taxon>Rhabditida</taxon>
        <taxon>Rhabditina</taxon>
        <taxon>Rhabditomorpha</taxon>
        <taxon>Rhabditoidea</taxon>
        <taxon>Rhabditidae</taxon>
        <taxon>Peloderinae</taxon>
        <taxon>Caenorhabditis</taxon>
    </lineage>
</organism>
<name>A0A1I7TCN6_9PELO</name>
<evidence type="ECO:0000259" key="1">
    <source>
        <dbReference type="Pfam" id="PF07735"/>
    </source>
</evidence>
<dbReference type="Pfam" id="PF07735">
    <property type="entry name" value="FBA_2"/>
    <property type="match status" value="1"/>
</dbReference>
<evidence type="ECO:0000313" key="2">
    <source>
        <dbReference type="Proteomes" id="UP000095282"/>
    </source>
</evidence>
<dbReference type="Proteomes" id="UP000095282">
    <property type="component" value="Unplaced"/>
</dbReference>
<dbReference type="PANTHER" id="PTHR21503">
    <property type="entry name" value="F-BOX-CONTAINING HYPOTHETICAL PROTEIN C.ELEGANS"/>
    <property type="match status" value="1"/>
</dbReference>
<dbReference type="AlphaFoldDB" id="A0A1I7TCN6"/>
<feature type="domain" description="Sdz-33 F-box" evidence="1">
    <location>
        <begin position="151"/>
        <end position="201"/>
    </location>
</feature>
<dbReference type="WBParaSite" id="Csp11.Scaffold582.g4613.t1">
    <property type="protein sequence ID" value="Csp11.Scaffold582.g4613.t1"/>
    <property type="gene ID" value="Csp11.Scaffold582.g4613"/>
</dbReference>
<reference evidence="3" key="1">
    <citation type="submission" date="2016-11" db="UniProtKB">
        <authorList>
            <consortium name="WormBaseParasite"/>
        </authorList>
    </citation>
    <scope>IDENTIFICATION</scope>
</reference>
<accession>A0A1I7TCN6</accession>
<keyword evidence="2" id="KW-1185">Reference proteome</keyword>
<dbReference type="InterPro" id="IPR012885">
    <property type="entry name" value="F-box_Sdz-33"/>
</dbReference>
<dbReference type="PANTHER" id="PTHR21503:SF8">
    <property type="entry name" value="F-BOX ASSOCIATED DOMAIN-CONTAINING PROTEIN-RELATED"/>
    <property type="match status" value="1"/>
</dbReference>
<proteinExistence type="predicted"/>
<sequence length="314" mass="36616">MHISRADTVTELMLTLVDPRYSQALTLTDARMRGRDGKKRARLFRGRNGNPTIWCDSEYKNLFPLALQHHICHVFNLSTELIIRFARHSISKVPVTQVIDIMMEAKCYETRCAAPKEFYKQLQVRNFLHLNTPSYINPESQIFSVNHILSKTTEWLTRDHLLNFRGVSAVFQNTKSIGADDLIAFVENWMLGSNTKLEVICLNVGQRTRNLHVRDIINRRKLSEKFNAVQWNPEKQGGRFKWPPTFEMKSRTDLLNCTRGMDIERDSDGMLATILIDGAEFRFYVWHERFPDQPTTTGYRDRGEYFVGCKAHWV</sequence>
<protein>
    <submittedName>
        <fullName evidence="3">FBA_2 domain-containing protein</fullName>
    </submittedName>
</protein>
<evidence type="ECO:0000313" key="3">
    <source>
        <dbReference type="WBParaSite" id="Csp11.Scaffold582.g4613.t1"/>
    </source>
</evidence>